<proteinExistence type="predicted"/>
<organism evidence="2 3">
    <name type="scientific">Thiothrix nivea (strain ATCC 35100 / DSM 5205 / JP2)</name>
    <dbReference type="NCBI Taxonomy" id="870187"/>
    <lineage>
        <taxon>Bacteria</taxon>
        <taxon>Pseudomonadati</taxon>
        <taxon>Pseudomonadota</taxon>
        <taxon>Gammaproteobacteria</taxon>
        <taxon>Thiotrichales</taxon>
        <taxon>Thiotrichaceae</taxon>
        <taxon>Thiothrix</taxon>
    </lineage>
</organism>
<reference evidence="3" key="1">
    <citation type="journal article" date="2011" name="Stand. Genomic Sci.">
        <title>Genome sequence of the filamentous, gliding Thiothrix nivea neotype strain (JP2(T)).</title>
        <authorList>
            <person name="Lapidus A."/>
            <person name="Nolan M."/>
            <person name="Lucas S."/>
            <person name="Glavina Del Rio T."/>
            <person name="Tice H."/>
            <person name="Cheng J.F."/>
            <person name="Tapia R."/>
            <person name="Han C."/>
            <person name="Goodwin L."/>
            <person name="Pitluck S."/>
            <person name="Liolios K."/>
            <person name="Pagani I."/>
            <person name="Ivanova N."/>
            <person name="Huntemann M."/>
            <person name="Mavromatis K."/>
            <person name="Mikhailova N."/>
            <person name="Pati A."/>
            <person name="Chen A."/>
            <person name="Palaniappan K."/>
            <person name="Land M."/>
            <person name="Brambilla E.M."/>
            <person name="Rohde M."/>
            <person name="Abt B."/>
            <person name="Verbarg S."/>
            <person name="Goker M."/>
            <person name="Bristow J."/>
            <person name="Eisen J.A."/>
            <person name="Markowitz V."/>
            <person name="Hugenholtz P."/>
            <person name="Kyrpides N.C."/>
            <person name="Klenk H.P."/>
            <person name="Woyke T."/>
        </authorList>
    </citation>
    <scope>NUCLEOTIDE SEQUENCE [LARGE SCALE GENOMIC DNA]</scope>
    <source>
        <strain evidence="3">ATCC 35100 / DSM 5205 / JP2</strain>
    </source>
</reference>
<dbReference type="SUPFAM" id="SSF89360">
    <property type="entry name" value="HesB-like domain"/>
    <property type="match status" value="1"/>
</dbReference>
<evidence type="ECO:0000313" key="2">
    <source>
        <dbReference type="EMBL" id="EIJ36732.1"/>
    </source>
</evidence>
<sequence>MITVTPQAATQIRTSAVQANALGLPLRIAVQQKVDGSFHYMMGFDDKKHEGDHTENYGDFMVVLDAASQPLAVGMTLDFVELDEGKLEFIFLNPNDPNYKPPQA</sequence>
<name>A0A656HKH1_THINJ</name>
<dbReference type="Pfam" id="PF01521">
    <property type="entry name" value="Fe-S_biosyn"/>
    <property type="match status" value="1"/>
</dbReference>
<feature type="domain" description="Core" evidence="1">
    <location>
        <begin position="2"/>
        <end position="94"/>
    </location>
</feature>
<keyword evidence="3" id="KW-1185">Reference proteome</keyword>
<dbReference type="InterPro" id="IPR000361">
    <property type="entry name" value="ATAP_core_dom"/>
</dbReference>
<dbReference type="Gene3D" id="2.60.300.12">
    <property type="entry name" value="HesB-like domain"/>
    <property type="match status" value="1"/>
</dbReference>
<evidence type="ECO:0000259" key="1">
    <source>
        <dbReference type="Pfam" id="PF01521"/>
    </source>
</evidence>
<dbReference type="Proteomes" id="UP000005317">
    <property type="component" value="Unassembled WGS sequence"/>
</dbReference>
<dbReference type="OrthoDB" id="9795497at2"/>
<dbReference type="AlphaFoldDB" id="A0A656HKH1"/>
<protein>
    <submittedName>
        <fullName evidence="2">HesB/YadR/YfhF-family protein</fullName>
    </submittedName>
</protein>
<evidence type="ECO:0000313" key="3">
    <source>
        <dbReference type="Proteomes" id="UP000005317"/>
    </source>
</evidence>
<dbReference type="InterPro" id="IPR035903">
    <property type="entry name" value="HesB-like_dom_sf"/>
</dbReference>
<accession>A0A656HKH1</accession>
<dbReference type="RefSeq" id="WP_002710600.1">
    <property type="nucleotide sequence ID" value="NZ_JH651384.1"/>
</dbReference>
<gene>
    <name evidence="2" type="ORF">Thini_4245</name>
</gene>
<dbReference type="EMBL" id="JH651384">
    <property type="protein sequence ID" value="EIJ36732.1"/>
    <property type="molecule type" value="Genomic_DNA"/>
</dbReference>